<accession>A0ABT8FP64</accession>
<dbReference type="RefSeq" id="WP_301132023.1">
    <property type="nucleotide sequence ID" value="NZ_BAAAUQ010000002.1"/>
</dbReference>
<organism evidence="1 2">
    <name type="scientific">Microbacterium aurantiacum</name>
    <dbReference type="NCBI Taxonomy" id="162393"/>
    <lineage>
        <taxon>Bacteria</taxon>
        <taxon>Bacillati</taxon>
        <taxon>Actinomycetota</taxon>
        <taxon>Actinomycetes</taxon>
        <taxon>Micrococcales</taxon>
        <taxon>Microbacteriaceae</taxon>
        <taxon>Microbacterium</taxon>
    </lineage>
</organism>
<reference evidence="1" key="1">
    <citation type="submission" date="2021-06" db="EMBL/GenBank/DDBJ databases">
        <title>Genome-based taxonomic framework of Microbacterium strains isolated from marine environment, the description of four new species and reclassification of four preexisting species.</title>
        <authorList>
            <person name="Lee S.D."/>
            <person name="Kim S.-M."/>
            <person name="Byeon Y.-S."/>
            <person name="Yang H.L."/>
            <person name="Kim I.S."/>
        </authorList>
    </citation>
    <scope>NUCLEOTIDE SEQUENCE</scope>
    <source>
        <strain evidence="1">KACC 20510</strain>
    </source>
</reference>
<dbReference type="EMBL" id="JAHWXI010000001">
    <property type="protein sequence ID" value="MDN4462990.1"/>
    <property type="molecule type" value="Genomic_DNA"/>
</dbReference>
<gene>
    <name evidence="1" type="ORF">KZC48_01050</name>
</gene>
<dbReference type="Proteomes" id="UP001172731">
    <property type="component" value="Unassembled WGS sequence"/>
</dbReference>
<protein>
    <submittedName>
        <fullName evidence="1">Uncharacterized protein</fullName>
    </submittedName>
</protein>
<sequence length="67" mass="7288">MRHLSLDRASGCRRGDPERCARIVLTAEGPGASLLLFIDDGRLSYLELAPHVDDVVADFPPIEALTV</sequence>
<comment type="caution">
    <text evidence="1">The sequence shown here is derived from an EMBL/GenBank/DDBJ whole genome shotgun (WGS) entry which is preliminary data.</text>
</comment>
<keyword evidence="2" id="KW-1185">Reference proteome</keyword>
<name>A0ABT8FP64_9MICO</name>
<evidence type="ECO:0000313" key="2">
    <source>
        <dbReference type="Proteomes" id="UP001172731"/>
    </source>
</evidence>
<proteinExistence type="predicted"/>
<evidence type="ECO:0000313" key="1">
    <source>
        <dbReference type="EMBL" id="MDN4462990.1"/>
    </source>
</evidence>